<protein>
    <submittedName>
        <fullName evidence="2">Uncharacterized protein</fullName>
    </submittedName>
</protein>
<dbReference type="AlphaFoldDB" id="N1QTI0"/>
<evidence type="ECO:0000256" key="1">
    <source>
        <dbReference type="SAM" id="MobiDB-lite"/>
    </source>
</evidence>
<reference evidence="2" key="1">
    <citation type="submission" date="2015-06" db="UniProtKB">
        <authorList>
            <consortium name="EnsemblPlants"/>
        </authorList>
    </citation>
    <scope>IDENTIFICATION</scope>
</reference>
<proteinExistence type="predicted"/>
<feature type="compositionally biased region" description="Basic and acidic residues" evidence="1">
    <location>
        <begin position="1"/>
        <end position="22"/>
    </location>
</feature>
<feature type="compositionally biased region" description="Acidic residues" evidence="1">
    <location>
        <begin position="125"/>
        <end position="144"/>
    </location>
</feature>
<feature type="compositionally biased region" description="Basic and acidic residues" evidence="1">
    <location>
        <begin position="100"/>
        <end position="113"/>
    </location>
</feature>
<sequence length="144" mass="15636">MLRFECDSKEFAEKEKQRRAADGAKGANFAKVKQPALQKKRLGTGAEEGGTPRRSPRVAGMNKNLGKRTAEAGGKDPQLKRLNVTEGPNPDDDDFVLADFVRDVHTGRRKDCGSSKSLPKRARDDVDEDVGADSGEEADVVPKA</sequence>
<name>N1QTI0_AEGTA</name>
<evidence type="ECO:0000313" key="2">
    <source>
        <dbReference type="EnsemblPlants" id="EMT03673"/>
    </source>
</evidence>
<accession>N1QTI0</accession>
<organism evidence="2">
    <name type="scientific">Aegilops tauschii</name>
    <name type="common">Tausch's goatgrass</name>
    <name type="synonym">Aegilops squarrosa</name>
    <dbReference type="NCBI Taxonomy" id="37682"/>
    <lineage>
        <taxon>Eukaryota</taxon>
        <taxon>Viridiplantae</taxon>
        <taxon>Streptophyta</taxon>
        <taxon>Embryophyta</taxon>
        <taxon>Tracheophyta</taxon>
        <taxon>Spermatophyta</taxon>
        <taxon>Magnoliopsida</taxon>
        <taxon>Liliopsida</taxon>
        <taxon>Poales</taxon>
        <taxon>Poaceae</taxon>
        <taxon>BOP clade</taxon>
        <taxon>Pooideae</taxon>
        <taxon>Triticodae</taxon>
        <taxon>Triticeae</taxon>
        <taxon>Triticinae</taxon>
        <taxon>Aegilops</taxon>
    </lineage>
</organism>
<dbReference type="EnsemblPlants" id="EMT03673">
    <property type="protein sequence ID" value="EMT03673"/>
    <property type="gene ID" value="F775_43109"/>
</dbReference>
<feature type="region of interest" description="Disordered" evidence="1">
    <location>
        <begin position="1"/>
        <end position="144"/>
    </location>
</feature>
<feature type="compositionally biased region" description="Basic and acidic residues" evidence="1">
    <location>
        <begin position="68"/>
        <end position="79"/>
    </location>
</feature>